<dbReference type="GO" id="GO:0005634">
    <property type="term" value="C:nucleus"/>
    <property type="evidence" value="ECO:0007669"/>
    <property type="project" value="TreeGrafter"/>
</dbReference>
<dbReference type="GO" id="GO:0061458">
    <property type="term" value="P:reproductive system development"/>
    <property type="evidence" value="ECO:0007669"/>
    <property type="project" value="TreeGrafter"/>
</dbReference>
<evidence type="ECO:0000313" key="2">
    <source>
        <dbReference type="Proteomes" id="UP000886885"/>
    </source>
</evidence>
<sequence>MLSMEMAGVFSFKSRAGQTSDLQPKAINTFHPVAIHTNLQENQGLLTKYCTMRAGSDEEVVSIRISQQLV</sequence>
<comment type="caution">
    <text evidence="1">The sequence shown here is derived from an EMBL/GenBank/DDBJ whole genome shotgun (WGS) entry which is preliminary data.</text>
</comment>
<organism evidence="1 2">
    <name type="scientific">Populus tomentosa</name>
    <name type="common">Chinese white poplar</name>
    <dbReference type="NCBI Taxonomy" id="118781"/>
    <lineage>
        <taxon>Eukaryota</taxon>
        <taxon>Viridiplantae</taxon>
        <taxon>Streptophyta</taxon>
        <taxon>Embryophyta</taxon>
        <taxon>Tracheophyta</taxon>
        <taxon>Spermatophyta</taxon>
        <taxon>Magnoliopsida</taxon>
        <taxon>eudicotyledons</taxon>
        <taxon>Gunneridae</taxon>
        <taxon>Pentapetalae</taxon>
        <taxon>rosids</taxon>
        <taxon>fabids</taxon>
        <taxon>Malpighiales</taxon>
        <taxon>Salicaceae</taxon>
        <taxon>Saliceae</taxon>
        <taxon>Populus</taxon>
    </lineage>
</organism>
<dbReference type="Proteomes" id="UP000886885">
    <property type="component" value="Chromosome 2A"/>
</dbReference>
<name>A0A8X8DCJ4_POPTO</name>
<protein>
    <submittedName>
        <fullName evidence="1">Uncharacterized protein</fullName>
    </submittedName>
</protein>
<accession>A0A8X8DCJ4</accession>
<dbReference type="EMBL" id="JAAWWB010000003">
    <property type="protein sequence ID" value="KAG6786862.1"/>
    <property type="molecule type" value="Genomic_DNA"/>
</dbReference>
<gene>
    <name evidence="1" type="ORF">POTOM_008479</name>
</gene>
<dbReference type="PANTHER" id="PTHR47149:SF1">
    <property type="entry name" value="F-BOX PROTEIN RMF"/>
    <property type="match status" value="1"/>
</dbReference>
<dbReference type="OrthoDB" id="8062037at2759"/>
<dbReference type="AlphaFoldDB" id="A0A8X8DCJ4"/>
<dbReference type="PANTHER" id="PTHR47149">
    <property type="entry name" value="F-BOX PROTEIN RMF"/>
    <property type="match status" value="1"/>
</dbReference>
<reference evidence="1" key="1">
    <citation type="journal article" date="2020" name="bioRxiv">
        <title>Hybrid origin of Populus tomentosa Carr. identified through genome sequencing and phylogenomic analysis.</title>
        <authorList>
            <person name="An X."/>
            <person name="Gao K."/>
            <person name="Chen Z."/>
            <person name="Li J."/>
            <person name="Yang X."/>
            <person name="Yang X."/>
            <person name="Zhou J."/>
            <person name="Guo T."/>
            <person name="Zhao T."/>
            <person name="Huang S."/>
            <person name="Miao D."/>
            <person name="Khan W.U."/>
            <person name="Rao P."/>
            <person name="Ye M."/>
            <person name="Lei B."/>
            <person name="Liao W."/>
            <person name="Wang J."/>
            <person name="Ji L."/>
            <person name="Li Y."/>
            <person name="Guo B."/>
            <person name="Mustafa N.S."/>
            <person name="Li S."/>
            <person name="Yun Q."/>
            <person name="Keller S.R."/>
            <person name="Mao J."/>
            <person name="Zhang R."/>
            <person name="Strauss S.H."/>
        </authorList>
    </citation>
    <scope>NUCLEOTIDE SEQUENCE</scope>
    <source>
        <strain evidence="1">GM15</strain>
        <tissue evidence="1">Leaf</tissue>
    </source>
</reference>
<keyword evidence="2" id="KW-1185">Reference proteome</keyword>
<proteinExistence type="predicted"/>
<evidence type="ECO:0000313" key="1">
    <source>
        <dbReference type="EMBL" id="KAG6786862.1"/>
    </source>
</evidence>